<dbReference type="RefSeq" id="XP_066698484.1">
    <property type="nucleotide sequence ID" value="XM_066846086.1"/>
</dbReference>
<comment type="similarity">
    <text evidence="5">Belongs to the SAT4 family.</text>
</comment>
<evidence type="ECO:0000256" key="7">
    <source>
        <dbReference type="SAM" id="Phobius"/>
    </source>
</evidence>
<dbReference type="GeneID" id="92079148"/>
<feature type="transmembrane region" description="Helical" evidence="7">
    <location>
        <begin position="152"/>
        <end position="172"/>
    </location>
</feature>
<proteinExistence type="inferred from homology"/>
<sequence length="436" mass="47839">LNDKNDDDDDDDDMEAQIPNRGPELLAIDIIFAILALTACILRVFTRTFMVKAFGVDDILMVVSTVEHLPKRTTILTSDKAFFLVYASFSIAGTHFGTGHHHKDLQVPNIQAAMKCWWMCYLTYTCSMITSKISIGLFLLRIAAKKIHQKIIYAAMTISVISGLAFFFVTLFQCNPSPYFWNRYVPGEPGSCVPSDVIIALGFLYTSFSLLSDFTFALLPAVLIWDLKLKQRTKFAIIPLLAMGCVASCAVVARYPYMPRLREVDDFLWATVDIAIWSTVEQGLAITAGSLATLRPLFKHIGYSLGLTTRPSDYAPGGGTNPNGYAKQTHHSNVQGRSRKLSRSGVDDFSSRSQFSQLDDEARVGSSGGGQAIPLSKVEVRITAGRAQHSSSTSHSGGPGGGLRSMSEKNESEEELTGTGNQKVVQPISFVSDEHR</sequence>
<feature type="transmembrane region" description="Helical" evidence="7">
    <location>
        <begin position="121"/>
        <end position="140"/>
    </location>
</feature>
<keyword evidence="4 7" id="KW-0472">Membrane</keyword>
<protein>
    <recommendedName>
        <fullName evidence="8">Rhodopsin domain-containing protein</fullName>
    </recommendedName>
</protein>
<gene>
    <name evidence="9" type="ORF">PG986_009864</name>
</gene>
<comment type="caution">
    <text evidence="9">The sequence shown here is derived from an EMBL/GenBank/DDBJ whole genome shotgun (WGS) entry which is preliminary data.</text>
</comment>
<dbReference type="InterPro" id="IPR052337">
    <property type="entry name" value="SAT4-like"/>
</dbReference>
<dbReference type="PANTHER" id="PTHR33048:SF96">
    <property type="entry name" value="INTEGRAL MEMBRANE PROTEIN"/>
    <property type="match status" value="1"/>
</dbReference>
<evidence type="ECO:0000259" key="8">
    <source>
        <dbReference type="Pfam" id="PF20684"/>
    </source>
</evidence>
<accession>A0ABR1Q8V7</accession>
<feature type="domain" description="Rhodopsin" evidence="8">
    <location>
        <begin position="42"/>
        <end position="299"/>
    </location>
</feature>
<keyword evidence="10" id="KW-1185">Reference proteome</keyword>
<feature type="transmembrane region" description="Helical" evidence="7">
    <location>
        <begin position="197"/>
        <end position="223"/>
    </location>
</feature>
<dbReference type="EMBL" id="JAQQWE010000006">
    <property type="protein sequence ID" value="KAK7948978.1"/>
    <property type="molecule type" value="Genomic_DNA"/>
</dbReference>
<feature type="region of interest" description="Disordered" evidence="6">
    <location>
        <begin position="313"/>
        <end position="436"/>
    </location>
</feature>
<evidence type="ECO:0000256" key="1">
    <source>
        <dbReference type="ARBA" id="ARBA00004141"/>
    </source>
</evidence>
<name>A0ABR1Q8V7_9PEZI</name>
<dbReference type="Proteomes" id="UP001391051">
    <property type="component" value="Unassembled WGS sequence"/>
</dbReference>
<dbReference type="Pfam" id="PF20684">
    <property type="entry name" value="Fung_rhodopsin"/>
    <property type="match status" value="1"/>
</dbReference>
<feature type="non-terminal residue" evidence="9">
    <location>
        <position position="1"/>
    </location>
</feature>
<feature type="transmembrane region" description="Helical" evidence="7">
    <location>
        <begin position="25"/>
        <end position="45"/>
    </location>
</feature>
<dbReference type="PANTHER" id="PTHR33048">
    <property type="entry name" value="PTH11-LIKE INTEGRAL MEMBRANE PROTEIN (AFU_ORTHOLOGUE AFUA_5G11245)"/>
    <property type="match status" value="1"/>
</dbReference>
<comment type="subcellular location">
    <subcellularLocation>
        <location evidence="1">Membrane</location>
        <topology evidence="1">Multi-pass membrane protein</topology>
    </subcellularLocation>
</comment>
<evidence type="ECO:0000256" key="3">
    <source>
        <dbReference type="ARBA" id="ARBA00022989"/>
    </source>
</evidence>
<feature type="transmembrane region" description="Helical" evidence="7">
    <location>
        <begin position="81"/>
        <end position="101"/>
    </location>
</feature>
<evidence type="ECO:0000313" key="10">
    <source>
        <dbReference type="Proteomes" id="UP001391051"/>
    </source>
</evidence>
<feature type="transmembrane region" description="Helical" evidence="7">
    <location>
        <begin position="235"/>
        <end position="255"/>
    </location>
</feature>
<evidence type="ECO:0000256" key="2">
    <source>
        <dbReference type="ARBA" id="ARBA00022692"/>
    </source>
</evidence>
<organism evidence="9 10">
    <name type="scientific">Apiospora aurea</name>
    <dbReference type="NCBI Taxonomy" id="335848"/>
    <lineage>
        <taxon>Eukaryota</taxon>
        <taxon>Fungi</taxon>
        <taxon>Dikarya</taxon>
        <taxon>Ascomycota</taxon>
        <taxon>Pezizomycotina</taxon>
        <taxon>Sordariomycetes</taxon>
        <taxon>Xylariomycetidae</taxon>
        <taxon>Amphisphaeriales</taxon>
        <taxon>Apiosporaceae</taxon>
        <taxon>Apiospora</taxon>
    </lineage>
</organism>
<evidence type="ECO:0000313" key="9">
    <source>
        <dbReference type="EMBL" id="KAK7948978.1"/>
    </source>
</evidence>
<reference evidence="9 10" key="1">
    <citation type="submission" date="2023-01" db="EMBL/GenBank/DDBJ databases">
        <title>Analysis of 21 Apiospora genomes using comparative genomics revels a genus with tremendous synthesis potential of carbohydrate active enzymes and secondary metabolites.</title>
        <authorList>
            <person name="Sorensen T."/>
        </authorList>
    </citation>
    <scope>NUCLEOTIDE SEQUENCE [LARGE SCALE GENOMIC DNA]</scope>
    <source>
        <strain evidence="9 10">CBS 24483</strain>
    </source>
</reference>
<evidence type="ECO:0000256" key="4">
    <source>
        <dbReference type="ARBA" id="ARBA00023136"/>
    </source>
</evidence>
<evidence type="ECO:0000256" key="5">
    <source>
        <dbReference type="ARBA" id="ARBA00038359"/>
    </source>
</evidence>
<keyword evidence="2 7" id="KW-0812">Transmembrane</keyword>
<dbReference type="InterPro" id="IPR049326">
    <property type="entry name" value="Rhodopsin_dom_fungi"/>
</dbReference>
<keyword evidence="3 7" id="KW-1133">Transmembrane helix</keyword>
<evidence type="ECO:0000256" key="6">
    <source>
        <dbReference type="SAM" id="MobiDB-lite"/>
    </source>
</evidence>